<dbReference type="PRINTS" id="PR00404">
    <property type="entry name" value="MADSDOMAIN"/>
</dbReference>
<evidence type="ECO:0000256" key="2">
    <source>
        <dbReference type="ARBA" id="ARBA00023015"/>
    </source>
</evidence>
<evidence type="ECO:0000259" key="6">
    <source>
        <dbReference type="PROSITE" id="PS50066"/>
    </source>
</evidence>
<dbReference type="PANTHER" id="PTHR11945:SF725">
    <property type="entry name" value="AGAMOUS-LIKE 58-RELATED"/>
    <property type="match status" value="1"/>
</dbReference>
<proteinExistence type="predicted"/>
<evidence type="ECO:0000256" key="4">
    <source>
        <dbReference type="ARBA" id="ARBA00023163"/>
    </source>
</evidence>
<dbReference type="CDD" id="cd00265">
    <property type="entry name" value="MADS_MEF2_like"/>
    <property type="match status" value="1"/>
</dbReference>
<name>A0A218XS27_PUNGR</name>
<dbReference type="Proteomes" id="UP000197138">
    <property type="component" value="Unassembled WGS sequence"/>
</dbReference>
<dbReference type="InterPro" id="IPR002100">
    <property type="entry name" value="TF_MADSbox"/>
</dbReference>
<dbReference type="FunFam" id="3.40.1810.10:FF:000006">
    <property type="entry name" value="Agamous-like MADS-box protein AGL62"/>
    <property type="match status" value="1"/>
</dbReference>
<dbReference type="PANTHER" id="PTHR11945">
    <property type="entry name" value="MADS BOX PROTEIN"/>
    <property type="match status" value="1"/>
</dbReference>
<dbReference type="SMART" id="SM00432">
    <property type="entry name" value="MADS"/>
    <property type="match status" value="1"/>
</dbReference>
<reference evidence="8" key="1">
    <citation type="journal article" date="2017" name="Plant J.">
        <title>The pomegranate (Punica granatum L.) genome and the genomics of punicalagin biosynthesis.</title>
        <authorList>
            <person name="Qin G."/>
            <person name="Xu C."/>
            <person name="Ming R."/>
            <person name="Tang H."/>
            <person name="Guyot R."/>
            <person name="Kramer E.M."/>
            <person name="Hu Y."/>
            <person name="Yi X."/>
            <person name="Qi Y."/>
            <person name="Xu X."/>
            <person name="Gao Z."/>
            <person name="Pan H."/>
            <person name="Jian J."/>
            <person name="Tian Y."/>
            <person name="Yue Z."/>
            <person name="Xu Y."/>
        </authorList>
    </citation>
    <scope>NUCLEOTIDE SEQUENCE [LARGE SCALE GENOMIC DNA]</scope>
    <source>
        <strain evidence="8">cv. Dabenzi</strain>
    </source>
</reference>
<evidence type="ECO:0000313" key="7">
    <source>
        <dbReference type="EMBL" id="OWM87072.1"/>
    </source>
</evidence>
<evidence type="ECO:0000256" key="1">
    <source>
        <dbReference type="ARBA" id="ARBA00004123"/>
    </source>
</evidence>
<dbReference type="GO" id="GO:0046983">
    <property type="term" value="F:protein dimerization activity"/>
    <property type="evidence" value="ECO:0007669"/>
    <property type="project" value="InterPro"/>
</dbReference>
<evidence type="ECO:0000256" key="5">
    <source>
        <dbReference type="ARBA" id="ARBA00023242"/>
    </source>
</evidence>
<dbReference type="GO" id="GO:0045944">
    <property type="term" value="P:positive regulation of transcription by RNA polymerase II"/>
    <property type="evidence" value="ECO:0007669"/>
    <property type="project" value="InterPro"/>
</dbReference>
<dbReference type="Pfam" id="PF00319">
    <property type="entry name" value="SRF-TF"/>
    <property type="match status" value="1"/>
</dbReference>
<comment type="subcellular location">
    <subcellularLocation>
        <location evidence="1">Nucleus</location>
    </subcellularLocation>
</comment>
<evidence type="ECO:0000256" key="3">
    <source>
        <dbReference type="ARBA" id="ARBA00023125"/>
    </source>
</evidence>
<dbReference type="GO" id="GO:0000978">
    <property type="term" value="F:RNA polymerase II cis-regulatory region sequence-specific DNA binding"/>
    <property type="evidence" value="ECO:0007669"/>
    <property type="project" value="TreeGrafter"/>
</dbReference>
<dbReference type="InterPro" id="IPR033896">
    <property type="entry name" value="MEF2-like_N"/>
</dbReference>
<keyword evidence="2" id="KW-0805">Transcription regulation</keyword>
<feature type="domain" description="MADS-box" evidence="6">
    <location>
        <begin position="46"/>
        <end position="106"/>
    </location>
</feature>
<keyword evidence="5" id="KW-0539">Nucleus</keyword>
<dbReference type="AlphaFoldDB" id="A0A218XS27"/>
<dbReference type="GO" id="GO:0005634">
    <property type="term" value="C:nucleus"/>
    <property type="evidence" value="ECO:0007669"/>
    <property type="project" value="UniProtKB-SubCell"/>
</dbReference>
<comment type="caution">
    <text evidence="7">The sequence shown here is derived from an EMBL/GenBank/DDBJ whole genome shotgun (WGS) entry which is preliminary data.</text>
</comment>
<dbReference type="EMBL" id="MTKT01000931">
    <property type="protein sequence ID" value="OWM87072.1"/>
    <property type="molecule type" value="Genomic_DNA"/>
</dbReference>
<evidence type="ECO:0000313" key="8">
    <source>
        <dbReference type="Proteomes" id="UP000197138"/>
    </source>
</evidence>
<dbReference type="Gene3D" id="3.40.1810.10">
    <property type="entry name" value="Transcription factor, MADS-box"/>
    <property type="match status" value="1"/>
</dbReference>
<dbReference type="SUPFAM" id="SSF55455">
    <property type="entry name" value="SRF-like"/>
    <property type="match status" value="1"/>
</dbReference>
<dbReference type="PROSITE" id="PS50066">
    <property type="entry name" value="MADS_BOX_2"/>
    <property type="match status" value="1"/>
</dbReference>
<gene>
    <name evidence="7" type="ORF">CDL15_Pgr017657</name>
</gene>
<dbReference type="InterPro" id="IPR036879">
    <property type="entry name" value="TF_MADSbox_sf"/>
</dbReference>
<dbReference type="GO" id="GO:0000981">
    <property type="term" value="F:DNA-binding transcription factor activity, RNA polymerase II-specific"/>
    <property type="evidence" value="ECO:0007669"/>
    <property type="project" value="TreeGrafter"/>
</dbReference>
<organism evidence="7 8">
    <name type="scientific">Punica granatum</name>
    <name type="common">Pomegranate</name>
    <dbReference type="NCBI Taxonomy" id="22663"/>
    <lineage>
        <taxon>Eukaryota</taxon>
        <taxon>Viridiplantae</taxon>
        <taxon>Streptophyta</taxon>
        <taxon>Embryophyta</taxon>
        <taxon>Tracheophyta</taxon>
        <taxon>Spermatophyta</taxon>
        <taxon>Magnoliopsida</taxon>
        <taxon>eudicotyledons</taxon>
        <taxon>Gunneridae</taxon>
        <taxon>Pentapetalae</taxon>
        <taxon>rosids</taxon>
        <taxon>malvids</taxon>
        <taxon>Myrtales</taxon>
        <taxon>Lythraceae</taxon>
        <taxon>Punica</taxon>
    </lineage>
</organism>
<keyword evidence="4" id="KW-0804">Transcription</keyword>
<accession>A0A218XS27</accession>
<keyword evidence="3" id="KW-0238">DNA-binding</keyword>
<protein>
    <recommendedName>
        <fullName evidence="6">MADS-box domain-containing protein</fullName>
    </recommendedName>
</protein>
<sequence length="234" mass="27151">MPALYIYYERRSDYAVYILQETLRLSIHHLHFSSVENMASTSKQTQGRQKIEMKKIEDDDDRLVTFSKRRYGIYKKASELVTMCGAEVGMVIFSTSGRPFSFGHPLMESIINKFLKRNVGLSTDKRLQAILDARRRMRIDQHNDSYNELLEQLDAEKDRGLALKQITRATKEGNPKNWELGWWERPLDELTLPELVKVASAMEAFHKDLCSYLNHSNDLAAPATDIPWLTIQRI</sequence>